<dbReference type="AlphaFoldDB" id="A0A9D4N9H5"/>
<sequence length="63" mass="7384">MKEQSEEIKELKRIIHDIQTDESLTPVKLMTPKHDSLAQQQRIHNNYTGDHKSTMKLLAQEID</sequence>
<proteinExistence type="predicted"/>
<gene>
    <name evidence="1" type="ORF">DPMN_013217</name>
</gene>
<accession>A0A9D4N9H5</accession>
<organism evidence="1 2">
    <name type="scientific">Dreissena polymorpha</name>
    <name type="common">Zebra mussel</name>
    <name type="synonym">Mytilus polymorpha</name>
    <dbReference type="NCBI Taxonomy" id="45954"/>
    <lineage>
        <taxon>Eukaryota</taxon>
        <taxon>Metazoa</taxon>
        <taxon>Spiralia</taxon>
        <taxon>Lophotrochozoa</taxon>
        <taxon>Mollusca</taxon>
        <taxon>Bivalvia</taxon>
        <taxon>Autobranchia</taxon>
        <taxon>Heteroconchia</taxon>
        <taxon>Euheterodonta</taxon>
        <taxon>Imparidentia</taxon>
        <taxon>Neoheterodontei</taxon>
        <taxon>Myida</taxon>
        <taxon>Dreissenoidea</taxon>
        <taxon>Dreissenidae</taxon>
        <taxon>Dreissena</taxon>
    </lineage>
</organism>
<comment type="caution">
    <text evidence="1">The sequence shown here is derived from an EMBL/GenBank/DDBJ whole genome shotgun (WGS) entry which is preliminary data.</text>
</comment>
<name>A0A9D4N9H5_DREPO</name>
<dbReference type="Proteomes" id="UP000828390">
    <property type="component" value="Unassembled WGS sequence"/>
</dbReference>
<dbReference type="EMBL" id="JAIWYP010000001">
    <property type="protein sequence ID" value="KAH3889167.1"/>
    <property type="molecule type" value="Genomic_DNA"/>
</dbReference>
<evidence type="ECO:0000313" key="2">
    <source>
        <dbReference type="Proteomes" id="UP000828390"/>
    </source>
</evidence>
<reference evidence="1" key="1">
    <citation type="journal article" date="2019" name="bioRxiv">
        <title>The Genome of the Zebra Mussel, Dreissena polymorpha: A Resource for Invasive Species Research.</title>
        <authorList>
            <person name="McCartney M.A."/>
            <person name="Auch B."/>
            <person name="Kono T."/>
            <person name="Mallez S."/>
            <person name="Zhang Y."/>
            <person name="Obille A."/>
            <person name="Becker A."/>
            <person name="Abrahante J.E."/>
            <person name="Garbe J."/>
            <person name="Badalamenti J.P."/>
            <person name="Herman A."/>
            <person name="Mangelson H."/>
            <person name="Liachko I."/>
            <person name="Sullivan S."/>
            <person name="Sone E.D."/>
            <person name="Koren S."/>
            <person name="Silverstein K.A.T."/>
            <person name="Beckman K.B."/>
            <person name="Gohl D.M."/>
        </authorList>
    </citation>
    <scope>NUCLEOTIDE SEQUENCE</scope>
    <source>
        <strain evidence="1">Duluth1</strain>
        <tissue evidence="1">Whole animal</tissue>
    </source>
</reference>
<evidence type="ECO:0000313" key="1">
    <source>
        <dbReference type="EMBL" id="KAH3889167.1"/>
    </source>
</evidence>
<reference evidence="1" key="2">
    <citation type="submission" date="2020-11" db="EMBL/GenBank/DDBJ databases">
        <authorList>
            <person name="McCartney M.A."/>
            <person name="Auch B."/>
            <person name="Kono T."/>
            <person name="Mallez S."/>
            <person name="Becker A."/>
            <person name="Gohl D.M."/>
            <person name="Silverstein K.A.T."/>
            <person name="Koren S."/>
            <person name="Bechman K.B."/>
            <person name="Herman A."/>
            <person name="Abrahante J.E."/>
            <person name="Garbe J."/>
        </authorList>
    </citation>
    <scope>NUCLEOTIDE SEQUENCE</scope>
    <source>
        <strain evidence="1">Duluth1</strain>
        <tissue evidence="1">Whole animal</tissue>
    </source>
</reference>
<keyword evidence="2" id="KW-1185">Reference proteome</keyword>
<protein>
    <submittedName>
        <fullName evidence="1">Uncharacterized protein</fullName>
    </submittedName>
</protein>